<dbReference type="EMBL" id="JALJRB010000022">
    <property type="protein sequence ID" value="MCJ8502196.1"/>
    <property type="molecule type" value="Genomic_DNA"/>
</dbReference>
<comment type="caution">
    <text evidence="9">The sequence shown here is derived from an EMBL/GenBank/DDBJ whole genome shotgun (WGS) entry which is preliminary data.</text>
</comment>
<keyword evidence="4" id="KW-0378">Hydrolase</keyword>
<dbReference type="InterPro" id="IPR022764">
    <property type="entry name" value="Peptidase_S54_rhomboid_dom"/>
</dbReference>
<dbReference type="PANTHER" id="PTHR43731:SF14">
    <property type="entry name" value="PRESENILIN-ASSOCIATED RHOMBOID-LIKE PROTEIN, MITOCHONDRIAL"/>
    <property type="match status" value="1"/>
</dbReference>
<keyword evidence="9" id="KW-0645">Protease</keyword>
<evidence type="ECO:0000256" key="3">
    <source>
        <dbReference type="ARBA" id="ARBA00022692"/>
    </source>
</evidence>
<comment type="subcellular location">
    <subcellularLocation>
        <location evidence="1">Membrane</location>
        <topology evidence="1">Multi-pass membrane protein</topology>
    </subcellularLocation>
</comment>
<keyword evidence="5 7" id="KW-1133">Transmembrane helix</keyword>
<dbReference type="Gene3D" id="1.20.1540.10">
    <property type="entry name" value="Rhomboid-like"/>
    <property type="match status" value="1"/>
</dbReference>
<evidence type="ECO:0000313" key="10">
    <source>
        <dbReference type="Proteomes" id="UP001165427"/>
    </source>
</evidence>
<feature type="transmembrane region" description="Helical" evidence="7">
    <location>
        <begin position="270"/>
        <end position="289"/>
    </location>
</feature>
<dbReference type="InterPro" id="IPR035952">
    <property type="entry name" value="Rhomboid-like_sf"/>
</dbReference>
<feature type="transmembrane region" description="Helical" evidence="7">
    <location>
        <begin position="141"/>
        <end position="165"/>
    </location>
</feature>
<keyword evidence="6 7" id="KW-0472">Membrane</keyword>
<dbReference type="GO" id="GO:0006508">
    <property type="term" value="P:proteolysis"/>
    <property type="evidence" value="ECO:0007669"/>
    <property type="project" value="UniProtKB-KW"/>
</dbReference>
<keyword evidence="10" id="KW-1185">Reference proteome</keyword>
<proteinExistence type="inferred from homology"/>
<feature type="domain" description="Peptidase S54 rhomboid" evidence="8">
    <location>
        <begin position="114"/>
        <end position="251"/>
    </location>
</feature>
<protein>
    <submittedName>
        <fullName evidence="9">Rhomboid family intramembrane serine protease</fullName>
    </submittedName>
</protein>
<accession>A0AA41R777</accession>
<comment type="similarity">
    <text evidence="2">Belongs to the peptidase S54 family.</text>
</comment>
<evidence type="ECO:0000256" key="4">
    <source>
        <dbReference type="ARBA" id="ARBA00022801"/>
    </source>
</evidence>
<feature type="transmembrane region" description="Helical" evidence="7">
    <location>
        <begin position="236"/>
        <end position="258"/>
    </location>
</feature>
<evidence type="ECO:0000256" key="5">
    <source>
        <dbReference type="ARBA" id="ARBA00022989"/>
    </source>
</evidence>
<feature type="transmembrane region" description="Helical" evidence="7">
    <location>
        <begin position="177"/>
        <end position="200"/>
    </location>
</feature>
<dbReference type="Proteomes" id="UP001165427">
    <property type="component" value="Unassembled WGS sequence"/>
</dbReference>
<evidence type="ECO:0000256" key="1">
    <source>
        <dbReference type="ARBA" id="ARBA00004141"/>
    </source>
</evidence>
<evidence type="ECO:0000259" key="8">
    <source>
        <dbReference type="Pfam" id="PF01694"/>
    </source>
</evidence>
<dbReference type="PANTHER" id="PTHR43731">
    <property type="entry name" value="RHOMBOID PROTEASE"/>
    <property type="match status" value="1"/>
</dbReference>
<gene>
    <name evidence="9" type="ORF">MRX98_16550</name>
</gene>
<evidence type="ECO:0000256" key="6">
    <source>
        <dbReference type="ARBA" id="ARBA00023136"/>
    </source>
</evidence>
<dbReference type="AlphaFoldDB" id="A0AA41R777"/>
<dbReference type="SUPFAM" id="SSF144091">
    <property type="entry name" value="Rhomboid-like"/>
    <property type="match status" value="1"/>
</dbReference>
<feature type="transmembrane region" description="Helical" evidence="7">
    <location>
        <begin position="74"/>
        <end position="93"/>
    </location>
</feature>
<reference evidence="9" key="1">
    <citation type="submission" date="2022-04" db="EMBL/GenBank/DDBJ databases">
        <title>Desulfatitalea alkaliphila sp. nov., a novel anaerobic sulfate-reducing bacterium isolated from terrestrial mud volcano, Taman Peninsula, Russia.</title>
        <authorList>
            <person name="Khomyakova M.A."/>
            <person name="Merkel A.Y."/>
            <person name="Slobodkin A.I."/>
        </authorList>
    </citation>
    <scope>NUCLEOTIDE SEQUENCE</scope>
    <source>
        <strain evidence="9">M08but</strain>
    </source>
</reference>
<dbReference type="RefSeq" id="WP_246912547.1">
    <property type="nucleotide sequence ID" value="NZ_JALJRB010000022.1"/>
</dbReference>
<name>A0AA41R777_9BACT</name>
<feature type="transmembrane region" description="Helical" evidence="7">
    <location>
        <begin position="212"/>
        <end position="230"/>
    </location>
</feature>
<evidence type="ECO:0000313" key="9">
    <source>
        <dbReference type="EMBL" id="MCJ8502196.1"/>
    </source>
</evidence>
<dbReference type="GO" id="GO:0016020">
    <property type="term" value="C:membrane"/>
    <property type="evidence" value="ECO:0007669"/>
    <property type="project" value="UniProtKB-SubCell"/>
</dbReference>
<dbReference type="InterPro" id="IPR050925">
    <property type="entry name" value="Rhomboid_protease_S54"/>
</dbReference>
<evidence type="ECO:0000256" key="2">
    <source>
        <dbReference type="ARBA" id="ARBA00009045"/>
    </source>
</evidence>
<organism evidence="9 10">
    <name type="scientific">Desulfatitalea alkaliphila</name>
    <dbReference type="NCBI Taxonomy" id="2929485"/>
    <lineage>
        <taxon>Bacteria</taxon>
        <taxon>Pseudomonadati</taxon>
        <taxon>Thermodesulfobacteriota</taxon>
        <taxon>Desulfobacteria</taxon>
        <taxon>Desulfobacterales</taxon>
        <taxon>Desulfosarcinaceae</taxon>
        <taxon>Desulfatitalea</taxon>
    </lineage>
</organism>
<keyword evidence="3 7" id="KW-0812">Transmembrane</keyword>
<evidence type="ECO:0000256" key="7">
    <source>
        <dbReference type="SAM" id="Phobius"/>
    </source>
</evidence>
<dbReference type="GO" id="GO:0004252">
    <property type="term" value="F:serine-type endopeptidase activity"/>
    <property type="evidence" value="ECO:0007669"/>
    <property type="project" value="InterPro"/>
</dbReference>
<sequence>MLLPIQQNLTREQGDTYSLVLSAVGIAHQIHQEEAGRAIWVDEADEAAARLHIEKYEAENRQPLPDASSETARIQFADGAIVALLLLLLHMLVSPNQHHFIERYGASAAKILSGEIYRTATALLLHSDAVHLVGNMAGITLFGAVVCSINGYGLGWLLILFSAMLGNGLNAHLHQALHMSIGASTAVFSAVGLLAAHQFWRKIQQPGQRVKAWLPMAGGIALLAMLGTGAGRVDVMAHLFGFVCGFAIQILYQTLLWIESRTELPPSQQPTCLWAAIFIMGISILWPLLR</sequence>
<dbReference type="Pfam" id="PF01694">
    <property type="entry name" value="Rhomboid"/>
    <property type="match status" value="1"/>
</dbReference>